<dbReference type="EMBL" id="MU864382">
    <property type="protein sequence ID" value="KAK4188852.1"/>
    <property type="molecule type" value="Genomic_DNA"/>
</dbReference>
<dbReference type="Pfam" id="PF03881">
    <property type="entry name" value="Fructosamin_kin"/>
    <property type="match status" value="1"/>
</dbReference>
<protein>
    <submittedName>
        <fullName evidence="1">Uncharacterized protein</fullName>
    </submittedName>
</protein>
<dbReference type="InterPro" id="IPR016477">
    <property type="entry name" value="Fructo-/Ketosamine-3-kinase"/>
</dbReference>
<dbReference type="PANTHER" id="PTHR12149:SF8">
    <property type="entry name" value="PROTEIN-RIBULOSAMINE 3-KINASE"/>
    <property type="match status" value="1"/>
</dbReference>
<gene>
    <name evidence="1" type="ORF">QBC35DRAFT_514418</name>
</gene>
<reference evidence="1" key="1">
    <citation type="journal article" date="2023" name="Mol. Phylogenet. Evol.">
        <title>Genome-scale phylogeny and comparative genomics of the fungal order Sordariales.</title>
        <authorList>
            <person name="Hensen N."/>
            <person name="Bonometti L."/>
            <person name="Westerberg I."/>
            <person name="Brannstrom I.O."/>
            <person name="Guillou S."/>
            <person name="Cros-Aarteil S."/>
            <person name="Calhoun S."/>
            <person name="Haridas S."/>
            <person name="Kuo A."/>
            <person name="Mondo S."/>
            <person name="Pangilinan J."/>
            <person name="Riley R."/>
            <person name="LaButti K."/>
            <person name="Andreopoulos B."/>
            <person name="Lipzen A."/>
            <person name="Chen C."/>
            <person name="Yan M."/>
            <person name="Daum C."/>
            <person name="Ng V."/>
            <person name="Clum A."/>
            <person name="Steindorff A."/>
            <person name="Ohm R.A."/>
            <person name="Martin F."/>
            <person name="Silar P."/>
            <person name="Natvig D.O."/>
            <person name="Lalanne C."/>
            <person name="Gautier V."/>
            <person name="Ament-Velasquez S.L."/>
            <person name="Kruys A."/>
            <person name="Hutchinson M.I."/>
            <person name="Powell A.J."/>
            <person name="Barry K."/>
            <person name="Miller A.N."/>
            <person name="Grigoriev I.V."/>
            <person name="Debuchy R."/>
            <person name="Gladieux P."/>
            <person name="Hiltunen Thoren M."/>
            <person name="Johannesson H."/>
        </authorList>
    </citation>
    <scope>NUCLEOTIDE SEQUENCE</scope>
    <source>
        <strain evidence="1">PSN309</strain>
    </source>
</reference>
<organism evidence="1 2">
    <name type="scientific">Podospora australis</name>
    <dbReference type="NCBI Taxonomy" id="1536484"/>
    <lineage>
        <taxon>Eukaryota</taxon>
        <taxon>Fungi</taxon>
        <taxon>Dikarya</taxon>
        <taxon>Ascomycota</taxon>
        <taxon>Pezizomycotina</taxon>
        <taxon>Sordariomycetes</taxon>
        <taxon>Sordariomycetidae</taxon>
        <taxon>Sordariales</taxon>
        <taxon>Podosporaceae</taxon>
        <taxon>Podospora</taxon>
    </lineage>
</organism>
<keyword evidence="2" id="KW-1185">Reference proteome</keyword>
<dbReference type="AlphaFoldDB" id="A0AAN6WYJ0"/>
<comment type="caution">
    <text evidence="1">The sequence shown here is derived from an EMBL/GenBank/DDBJ whole genome shotgun (WGS) entry which is preliminary data.</text>
</comment>
<accession>A0AAN6WYJ0</accession>
<evidence type="ECO:0000313" key="1">
    <source>
        <dbReference type="EMBL" id="KAK4188852.1"/>
    </source>
</evidence>
<dbReference type="PANTHER" id="PTHR12149">
    <property type="entry name" value="FRUCTOSAMINE 3 KINASE-RELATED PROTEIN"/>
    <property type="match status" value="1"/>
</dbReference>
<name>A0AAN6WYJ0_9PEZI</name>
<reference evidence="1" key="2">
    <citation type="submission" date="2023-05" db="EMBL/GenBank/DDBJ databases">
        <authorList>
            <consortium name="Lawrence Berkeley National Laboratory"/>
            <person name="Steindorff A."/>
            <person name="Hensen N."/>
            <person name="Bonometti L."/>
            <person name="Westerberg I."/>
            <person name="Brannstrom I.O."/>
            <person name="Guillou S."/>
            <person name="Cros-Aarteil S."/>
            <person name="Calhoun S."/>
            <person name="Haridas S."/>
            <person name="Kuo A."/>
            <person name="Mondo S."/>
            <person name="Pangilinan J."/>
            <person name="Riley R."/>
            <person name="Labutti K."/>
            <person name="Andreopoulos B."/>
            <person name="Lipzen A."/>
            <person name="Chen C."/>
            <person name="Yanf M."/>
            <person name="Daum C."/>
            <person name="Ng V."/>
            <person name="Clum A."/>
            <person name="Ohm R."/>
            <person name="Martin F."/>
            <person name="Silar P."/>
            <person name="Natvig D."/>
            <person name="Lalanne C."/>
            <person name="Gautier V."/>
            <person name="Ament-Velasquez S.L."/>
            <person name="Kruys A."/>
            <person name="Hutchinson M.I."/>
            <person name="Powell A.J."/>
            <person name="Barry K."/>
            <person name="Miller A.N."/>
            <person name="Grigoriev I.V."/>
            <person name="Debuchy R."/>
            <person name="Gladieux P."/>
            <person name="Thoren M.H."/>
            <person name="Johannesson H."/>
        </authorList>
    </citation>
    <scope>NUCLEOTIDE SEQUENCE</scope>
    <source>
        <strain evidence="1">PSN309</strain>
    </source>
</reference>
<evidence type="ECO:0000313" key="2">
    <source>
        <dbReference type="Proteomes" id="UP001302126"/>
    </source>
</evidence>
<dbReference type="Proteomes" id="UP001302126">
    <property type="component" value="Unassembled WGS sequence"/>
</dbReference>
<sequence>MAHGSAPLAARGLYLSFDHDDPAFCPDIEGSFPTFAAVASALRKEAKAERIIRATRHGNHCSWFLIGHIEATDDYGHTRHFFVKYGAGEIGKSLLEMEFHAQKKLYLLIPDNVPIPIAWGDLGLRKPHHGTFFLTQFIQFDDRRLSDAEAAGELIARPHSASSGTSELFGTSQKTFDRLVYYIDGWESKWQTLFAKIIFQMYHYNNLSNGREDEFETALKETIWYVVPRLLNALEEGGRKIEPGYHAHHEMEFAYERTEHHSMHEKDYCSAYFSHRPPSEPADEFEDRVLLYTLKPCLLYSSMRPGHITRQRALSTMKHLLIKYRPQDSATEPILPVDPIYKEITDGKYLWVEKYPPEIANFIDSRRSV</sequence>
<proteinExistence type="predicted"/>